<keyword evidence="2" id="KW-1185">Reference proteome</keyword>
<evidence type="ECO:0000313" key="1">
    <source>
        <dbReference type="EMBL" id="KFX22632.1"/>
    </source>
</evidence>
<dbReference type="RefSeq" id="WP_039300966.1">
    <property type="nucleotide sequence ID" value="NZ_JAODTE010000001.1"/>
</dbReference>
<proteinExistence type="predicted"/>
<gene>
    <name evidence="1" type="ORF">JV35_05545</name>
</gene>
<dbReference type="EMBL" id="JQHL01000001">
    <property type="protein sequence ID" value="KFX22632.1"/>
    <property type="molecule type" value="Genomic_DNA"/>
</dbReference>
<protein>
    <submittedName>
        <fullName evidence="1">Uncharacterized protein</fullName>
    </submittedName>
</protein>
<reference evidence="1 2" key="1">
    <citation type="submission" date="2014-08" db="EMBL/GenBank/DDBJ databases">
        <title>Genome sequences of NCPPB Pectobacterium isolates.</title>
        <authorList>
            <person name="Glover R.H."/>
            <person name="Sapp M."/>
            <person name="Elphinstone J."/>
        </authorList>
    </citation>
    <scope>NUCLEOTIDE SEQUENCE [LARGE SCALE GENOMIC DNA]</scope>
    <source>
        <strain evidence="1 2">NCPPB 2793</strain>
    </source>
</reference>
<accession>A0ABR4V5H0</accession>
<sequence length="64" mass="7516">MKKLFKLKKWLTLEETARRLTTSFQEEVSIADCLQLALDGHIIISALIEKNRYGMWVLARLLMH</sequence>
<comment type="caution">
    <text evidence="1">The sequence shown here is derived from an EMBL/GenBank/DDBJ whole genome shotgun (WGS) entry which is preliminary data.</text>
</comment>
<name>A0ABR4V5H0_9GAMM</name>
<dbReference type="Proteomes" id="UP000032869">
    <property type="component" value="Unassembled WGS sequence"/>
</dbReference>
<evidence type="ECO:0000313" key="2">
    <source>
        <dbReference type="Proteomes" id="UP000032869"/>
    </source>
</evidence>
<organism evidence="1 2">
    <name type="scientific">Pectobacterium betavasculorum</name>
    <dbReference type="NCBI Taxonomy" id="55207"/>
    <lineage>
        <taxon>Bacteria</taxon>
        <taxon>Pseudomonadati</taxon>
        <taxon>Pseudomonadota</taxon>
        <taxon>Gammaproteobacteria</taxon>
        <taxon>Enterobacterales</taxon>
        <taxon>Pectobacteriaceae</taxon>
        <taxon>Pectobacterium</taxon>
    </lineage>
</organism>